<dbReference type="Gene3D" id="2.60.40.1120">
    <property type="entry name" value="Carboxypeptidase-like, regulatory domain"/>
    <property type="match status" value="1"/>
</dbReference>
<dbReference type="EMBL" id="FMYE01000010">
    <property type="protein sequence ID" value="SDB76582.1"/>
    <property type="molecule type" value="Genomic_DNA"/>
</dbReference>
<dbReference type="RefSeq" id="WP_074557427.1">
    <property type="nucleotide sequence ID" value="NZ_FMYE01000010.1"/>
</dbReference>
<dbReference type="InterPro" id="IPR012910">
    <property type="entry name" value="Plug_dom"/>
</dbReference>
<keyword evidence="1" id="KW-0472">Membrane</keyword>
<dbReference type="Pfam" id="PF07715">
    <property type="entry name" value="Plug"/>
    <property type="match status" value="1"/>
</dbReference>
<name>A0A1G6G3N7_BACOV</name>
<keyword evidence="1" id="KW-0812">Transmembrane</keyword>
<accession>A0A1G6G3N7</accession>
<dbReference type="InterPro" id="IPR039426">
    <property type="entry name" value="TonB-dep_rcpt-like"/>
</dbReference>
<keyword evidence="1" id="KW-1134">Transmembrane beta strand</keyword>
<dbReference type="InterPro" id="IPR023996">
    <property type="entry name" value="TonB-dep_OMP_SusC/RagA"/>
</dbReference>
<dbReference type="Proteomes" id="UP000183670">
    <property type="component" value="Unassembled WGS sequence"/>
</dbReference>
<dbReference type="PROSITE" id="PS52016">
    <property type="entry name" value="TONB_DEPENDENT_REC_3"/>
    <property type="match status" value="1"/>
</dbReference>
<comment type="subcellular location">
    <subcellularLocation>
        <location evidence="1">Cell outer membrane</location>
        <topology evidence="1">Multi-pass membrane protein</topology>
    </subcellularLocation>
</comment>
<dbReference type="InterPro" id="IPR023997">
    <property type="entry name" value="TonB-dep_OMP_SusC/RagA_CS"/>
</dbReference>
<sequence length="1045" mass="116628">MKNVIQSILGTFFFASLAVPVWSLPTDGMAASLREASVESTLEVQQQKGVRVTGMVTDKDKNPLPGVTIVVANVANPSGAVTDVDGLFQITVPAKNSTLEFSYIGFKKKSVSLNGSKLLNVVLEEDASELEEVVITGYGSQKKASIIGSIETIQPQQLQFGASRTLSNNLAGKLSGVIAIQRSGEPGYDDSNFWIRGISSFSGSNSPLILVDGIARDLNNVDVAEIESFSILKDASASAMYGVRGANGVIVITTKHGQIGAPQVRVHVEHSINQPTKFPDFLDAPDYMTLLNQLAAQDGAILPFDQTRIDRTRSGYDPDLYPNVNWIDAITKDYAYTTKGNLEVSGGSDFLRYCIVASYFNESGILQQDKTLPVDNSTDNNQFNMRSNIDMNVTKTTLMRVNIGGFLNRFRKQRCSTDQAFSEAFETLPFVHPARYSDGSIPREMNRANPWRTATQGGYDFTTSSKIQTLFSVEQDLRQITPGLKAKGIFSFDRWNSSRRSRTSNTPTVHPATGRDAEGNLVYTSYDVGDESMGSETGTEYGNTNVYFEFNLNYSRKFGKNDIDALLLYNQQAYDDGSIQDYRKQGFAGRLSYTYDSRYVAEFNFGYNGSENFAKGHRFGFFPSVALGWLMSEEPWMEPLKNTFDKIKFRASMGQAGNDNIGGRRFAYLTTLKTDASGYTWGTTGQKNYDKGITEGEIGVTNLTWETATKSNLGLEVGLWNALDITVDVFREKRKNIFMQRRIIPTQTGFITNPWANYGKVTNGGMEVSINLHKQLNKDWFTSFYGNFTFAKNRVDEYDEAPSKIGTYRGQTGRSMNELWGLTAERLFTADDFESDGSLKFGIPRQEVGADKLYPGDIKYVDMNGDGKITEEDEGYIGGTEDPRIVYGFGGVIAYKNIDFNFFFQGTADAHRVIGNSTIFLPGSGTTVQGNAYSENLDDRWTDDNQDPYAFWPRLTYGPNKNNYRASTWWKKDMSFLRLKTVEIGYTFPKKWMEKIYSKGARVFVSGNNLLCFSPFKLWDPELGTNNGLKYPMNRSILFGIDINF</sequence>
<dbReference type="SUPFAM" id="SSF56935">
    <property type="entry name" value="Porins"/>
    <property type="match status" value="1"/>
</dbReference>
<protein>
    <submittedName>
        <fullName evidence="4">TonB-linked outer membrane protein, SusC/RagA family</fullName>
    </submittedName>
</protein>
<dbReference type="FunFam" id="2.170.130.10:FF:000003">
    <property type="entry name" value="SusC/RagA family TonB-linked outer membrane protein"/>
    <property type="match status" value="1"/>
</dbReference>
<reference evidence="4 5" key="1">
    <citation type="submission" date="2016-10" db="EMBL/GenBank/DDBJ databases">
        <authorList>
            <person name="de Groot N.N."/>
        </authorList>
    </citation>
    <scope>NUCLEOTIDE SEQUENCE [LARGE SCALE GENOMIC DNA]</scope>
    <source>
        <strain evidence="4 5">NLAE-zl-C500</strain>
    </source>
</reference>
<comment type="similarity">
    <text evidence="1">Belongs to the TonB-dependent receptor family.</text>
</comment>
<feature type="region of interest" description="Disordered" evidence="2">
    <location>
        <begin position="497"/>
        <end position="516"/>
    </location>
</feature>
<evidence type="ECO:0000256" key="1">
    <source>
        <dbReference type="PROSITE-ProRule" id="PRU01360"/>
    </source>
</evidence>
<dbReference type="NCBIfam" id="TIGR04057">
    <property type="entry name" value="SusC_RagA_signa"/>
    <property type="match status" value="1"/>
</dbReference>
<gene>
    <name evidence="4" type="ORF">SAMN05192581_101057</name>
</gene>
<dbReference type="Gene3D" id="2.170.130.10">
    <property type="entry name" value="TonB-dependent receptor, plug domain"/>
    <property type="match status" value="1"/>
</dbReference>
<dbReference type="SUPFAM" id="SSF49464">
    <property type="entry name" value="Carboxypeptidase regulatory domain-like"/>
    <property type="match status" value="1"/>
</dbReference>
<evidence type="ECO:0000313" key="5">
    <source>
        <dbReference type="Proteomes" id="UP000183670"/>
    </source>
</evidence>
<evidence type="ECO:0000259" key="3">
    <source>
        <dbReference type="Pfam" id="PF07715"/>
    </source>
</evidence>
<evidence type="ECO:0000313" key="4">
    <source>
        <dbReference type="EMBL" id="SDB76582.1"/>
    </source>
</evidence>
<keyword evidence="1" id="KW-0998">Cell outer membrane</keyword>
<dbReference type="InterPro" id="IPR037066">
    <property type="entry name" value="Plug_dom_sf"/>
</dbReference>
<organism evidence="4 5">
    <name type="scientific">Bacteroides ovatus</name>
    <dbReference type="NCBI Taxonomy" id="28116"/>
    <lineage>
        <taxon>Bacteria</taxon>
        <taxon>Pseudomonadati</taxon>
        <taxon>Bacteroidota</taxon>
        <taxon>Bacteroidia</taxon>
        <taxon>Bacteroidales</taxon>
        <taxon>Bacteroidaceae</taxon>
        <taxon>Bacteroides</taxon>
    </lineage>
</organism>
<proteinExistence type="inferred from homology"/>
<keyword evidence="1" id="KW-0813">Transport</keyword>
<dbReference type="NCBIfam" id="TIGR04056">
    <property type="entry name" value="OMP_RagA_SusC"/>
    <property type="match status" value="1"/>
</dbReference>
<dbReference type="AlphaFoldDB" id="A0A1G6G3N7"/>
<dbReference type="Pfam" id="PF13715">
    <property type="entry name" value="CarbopepD_reg_2"/>
    <property type="match status" value="1"/>
</dbReference>
<dbReference type="GO" id="GO:0009279">
    <property type="term" value="C:cell outer membrane"/>
    <property type="evidence" value="ECO:0007669"/>
    <property type="project" value="UniProtKB-SubCell"/>
</dbReference>
<dbReference type="InterPro" id="IPR008969">
    <property type="entry name" value="CarboxyPept-like_regulatory"/>
</dbReference>
<evidence type="ECO:0000256" key="2">
    <source>
        <dbReference type="SAM" id="MobiDB-lite"/>
    </source>
</evidence>
<feature type="domain" description="TonB-dependent receptor plug" evidence="3">
    <location>
        <begin position="143"/>
        <end position="249"/>
    </location>
</feature>